<feature type="binding site" evidence="8">
    <location>
        <position position="263"/>
    </location>
    <ligand>
        <name>a divalent metal cation</name>
        <dbReference type="ChEBI" id="CHEBI:60240"/>
    </ligand>
</feature>
<dbReference type="EMBL" id="DSOL01000263">
    <property type="protein sequence ID" value="HEN28800.1"/>
    <property type="molecule type" value="Genomic_DNA"/>
</dbReference>
<feature type="site" description="Transition state stabilizer" evidence="8">
    <location>
        <position position="255"/>
    </location>
</feature>
<dbReference type="HAMAP" id="MF_00107">
    <property type="entry name" value="IspF"/>
    <property type="match status" value="1"/>
</dbReference>
<dbReference type="PANTHER" id="PTHR43181">
    <property type="entry name" value="2-C-METHYL-D-ERYTHRITOL 2,4-CYCLODIPHOSPHATE SYNTHASE, CHLOROPLASTIC"/>
    <property type="match status" value="1"/>
</dbReference>
<dbReference type="PROSITE" id="PS01295">
    <property type="entry name" value="ISPD"/>
    <property type="match status" value="1"/>
</dbReference>
<evidence type="ECO:0000256" key="8">
    <source>
        <dbReference type="HAMAP-Rule" id="MF_00107"/>
    </source>
</evidence>
<dbReference type="GO" id="GO:0016114">
    <property type="term" value="P:terpenoid biosynthetic process"/>
    <property type="evidence" value="ECO:0007669"/>
    <property type="project" value="InterPro"/>
</dbReference>
<dbReference type="InterPro" id="IPR029044">
    <property type="entry name" value="Nucleotide-diphossugar_trans"/>
</dbReference>
<accession>A0A7C2K504</accession>
<dbReference type="Gene3D" id="3.30.1330.50">
    <property type="entry name" value="2-C-methyl-D-erythritol 2,4-cyclodiphosphate synthase"/>
    <property type="match status" value="1"/>
</dbReference>
<evidence type="ECO:0000313" key="11">
    <source>
        <dbReference type="EMBL" id="HGL17560.1"/>
    </source>
</evidence>
<reference evidence="10" key="1">
    <citation type="journal article" date="2020" name="mSystems">
        <title>Genome- and Community-Level Interaction Insights into Carbon Utilization and Element Cycling Functions of Hydrothermarchaeota in Hydrothermal Sediment.</title>
        <authorList>
            <person name="Zhou Z."/>
            <person name="Liu Y."/>
            <person name="Xu W."/>
            <person name="Pan J."/>
            <person name="Luo Z.H."/>
            <person name="Li M."/>
        </authorList>
    </citation>
    <scope>NUCLEOTIDE SEQUENCE [LARGE SCALE GENOMIC DNA]</scope>
    <source>
        <strain evidence="10">SpSt-34</strain>
        <strain evidence="11">SpSt-69</strain>
    </source>
</reference>
<evidence type="ECO:0000256" key="2">
    <source>
        <dbReference type="ARBA" id="ARBA00004787"/>
    </source>
</evidence>
<comment type="caution">
    <text evidence="10">The sequence shown here is derived from an EMBL/GenBank/DDBJ whole genome shotgun (WGS) entry which is preliminary data.</text>
</comment>
<comment type="similarity">
    <text evidence="8">Belongs to the IspF family.</text>
</comment>
<feature type="domain" description="2-C-methyl-D-erythritol 2,4-cyclodiphosphate synthase" evidence="9">
    <location>
        <begin position="222"/>
        <end position="374"/>
    </location>
</feature>
<dbReference type="GO" id="GO:0008685">
    <property type="term" value="F:2-C-methyl-D-erythritol 2,4-cyclodiphosphate synthase activity"/>
    <property type="evidence" value="ECO:0007669"/>
    <property type="project" value="UniProtKB-UniRule"/>
</dbReference>
<feature type="binding site" evidence="8">
    <location>
        <begin position="282"/>
        <end position="286"/>
    </location>
    <ligand>
        <name>4-CDP-2-C-methyl-D-erythritol 2-phosphate</name>
        <dbReference type="ChEBI" id="CHEBI:57919"/>
    </ligand>
</feature>
<comment type="pathway">
    <text evidence="8">Isoprenoid biosynthesis; isopentenyl diphosphate biosynthesis via DXP pathway; isopentenyl diphosphate from 1-deoxy-D-xylulose 5-phosphate: step 4/6.</text>
</comment>
<dbReference type="PANTHER" id="PTHR43181:SF1">
    <property type="entry name" value="2-C-METHYL-D-ERYTHRITOL 2,4-CYCLODIPHOSPHATE SYNTHASE, CHLOROPLASTIC"/>
    <property type="match status" value="1"/>
</dbReference>
<dbReference type="Pfam" id="PF02542">
    <property type="entry name" value="YgbB"/>
    <property type="match status" value="1"/>
</dbReference>
<comment type="cofactor">
    <cofactor evidence="8">
        <name>a divalent metal cation</name>
        <dbReference type="ChEBI" id="CHEBI:60240"/>
    </cofactor>
    <text evidence="8">Binds 1 divalent metal cation per subunit.</text>
</comment>
<dbReference type="GO" id="GO:0050518">
    <property type="term" value="F:2-C-methyl-D-erythritol 4-phosphate cytidylyltransferase activity"/>
    <property type="evidence" value="ECO:0007669"/>
    <property type="project" value="UniProtKB-EC"/>
</dbReference>
<comment type="pathway">
    <text evidence="2">Isoprenoid biosynthesis; isopentenyl diphosphate biosynthesis via DXP pathway; isopentenyl diphosphate from 1-deoxy-D-xylulose 5-phosphate: step 2/6.</text>
</comment>
<keyword evidence="4 10" id="KW-0808">Transferase</keyword>
<feature type="binding site" evidence="8">
    <location>
        <begin position="229"/>
        <end position="231"/>
    </location>
    <ligand>
        <name>4-CDP-2-C-methyl-D-erythritol 2-phosphate</name>
        <dbReference type="ChEBI" id="CHEBI:57919"/>
    </ligand>
</feature>
<dbReference type="CDD" id="cd00554">
    <property type="entry name" value="MECDP_synthase"/>
    <property type="match status" value="1"/>
</dbReference>
<dbReference type="NCBIfam" id="TIGR00453">
    <property type="entry name" value="ispD"/>
    <property type="match status" value="1"/>
</dbReference>
<dbReference type="EMBL" id="DTDJ01000029">
    <property type="protein sequence ID" value="HGL17560.1"/>
    <property type="molecule type" value="Genomic_DNA"/>
</dbReference>
<dbReference type="NCBIfam" id="TIGR00151">
    <property type="entry name" value="ispF"/>
    <property type="match status" value="1"/>
</dbReference>
<comment type="caution">
    <text evidence="8">Lacks conserved residue(s) required for the propagation of feature annotation.</text>
</comment>
<comment type="similarity">
    <text evidence="3">Belongs to the IspD/TarI cytidylyltransferase family. IspD subfamily.</text>
</comment>
<feature type="binding site" evidence="8">
    <location>
        <position position="229"/>
    </location>
    <ligand>
        <name>a divalent metal cation</name>
        <dbReference type="ChEBI" id="CHEBI:60240"/>
    </ligand>
</feature>
<keyword evidence="6 8" id="KW-0414">Isoprene biosynthesis</keyword>
<dbReference type="InterPro" id="IPR034683">
    <property type="entry name" value="IspD/TarI"/>
</dbReference>
<dbReference type="FunFam" id="3.90.550.10:FF:000003">
    <property type="entry name" value="2-C-methyl-D-erythritol 4-phosphate cytidylyltransferase"/>
    <property type="match status" value="1"/>
</dbReference>
<dbReference type="InterPro" id="IPR018294">
    <property type="entry name" value="ISPD_synthase_CS"/>
</dbReference>
<dbReference type="InterPro" id="IPR036571">
    <property type="entry name" value="MECDP_synthase_sf"/>
</dbReference>
<evidence type="ECO:0000259" key="9">
    <source>
        <dbReference type="Pfam" id="PF02542"/>
    </source>
</evidence>
<feature type="site" description="Transition state stabilizer" evidence="8">
    <location>
        <position position="353"/>
    </location>
</feature>
<feature type="binding site" evidence="8">
    <location>
        <begin position="277"/>
        <end position="279"/>
    </location>
    <ligand>
        <name>4-CDP-2-C-methyl-D-erythritol 2-phosphate</name>
        <dbReference type="ChEBI" id="CHEBI:57919"/>
    </ligand>
</feature>
<comment type="catalytic activity">
    <reaction evidence="1">
        <text>2-C-methyl-D-erythritol 4-phosphate + CTP + H(+) = 4-CDP-2-C-methyl-D-erythritol + diphosphate</text>
        <dbReference type="Rhea" id="RHEA:13429"/>
        <dbReference type="ChEBI" id="CHEBI:15378"/>
        <dbReference type="ChEBI" id="CHEBI:33019"/>
        <dbReference type="ChEBI" id="CHEBI:37563"/>
        <dbReference type="ChEBI" id="CHEBI:57823"/>
        <dbReference type="ChEBI" id="CHEBI:58262"/>
        <dbReference type="EC" id="2.7.7.60"/>
    </reaction>
</comment>
<evidence type="ECO:0000256" key="6">
    <source>
        <dbReference type="ARBA" id="ARBA00023229"/>
    </source>
</evidence>
<evidence type="ECO:0000313" key="10">
    <source>
        <dbReference type="EMBL" id="HEN28800.1"/>
    </source>
</evidence>
<evidence type="ECO:0000256" key="7">
    <source>
        <dbReference type="ARBA" id="ARBA00023268"/>
    </source>
</evidence>
<dbReference type="GO" id="GO:0019288">
    <property type="term" value="P:isopentenyl diphosphate biosynthetic process, methylerythritol 4-phosphate pathway"/>
    <property type="evidence" value="ECO:0007669"/>
    <property type="project" value="UniProtKB-UniRule"/>
</dbReference>
<keyword evidence="8" id="KW-0456">Lyase</keyword>
<dbReference type="UniPathway" id="UPA00056">
    <property type="reaction ID" value="UER00093"/>
</dbReference>
<comment type="catalytic activity">
    <reaction evidence="8">
        <text>4-CDP-2-C-methyl-D-erythritol 2-phosphate = 2-C-methyl-D-erythritol 2,4-cyclic diphosphate + CMP</text>
        <dbReference type="Rhea" id="RHEA:23864"/>
        <dbReference type="ChEBI" id="CHEBI:57919"/>
        <dbReference type="ChEBI" id="CHEBI:58483"/>
        <dbReference type="ChEBI" id="CHEBI:60377"/>
        <dbReference type="EC" id="4.6.1.12"/>
    </reaction>
</comment>
<keyword evidence="7" id="KW-0511">Multifunctional enzyme</keyword>
<dbReference type="AlphaFoldDB" id="A0A7C2K504"/>
<keyword evidence="8" id="KW-0479">Metal-binding</keyword>
<dbReference type="CDD" id="cd02516">
    <property type="entry name" value="CDP-ME_synthetase"/>
    <property type="match status" value="1"/>
</dbReference>
<dbReference type="SUPFAM" id="SSF53448">
    <property type="entry name" value="Nucleotide-diphospho-sugar transferases"/>
    <property type="match status" value="1"/>
</dbReference>
<dbReference type="EC" id="4.6.1.12" evidence="8"/>
<dbReference type="GO" id="GO:0046872">
    <property type="term" value="F:metal ion binding"/>
    <property type="evidence" value="ECO:0007669"/>
    <property type="project" value="UniProtKB-KW"/>
</dbReference>
<sequence>MPEFSAIVVAAGQGKRFGGDKVFLEVFGKYVVEYSLETFERHPLISEIVLVLSRQDIGKGEKLKTKYRKLSAIVEGGAERSESVRNGVREAKGEYVLIHDSARANVSKEIVDNVIAGLKEFDAVVPGIPLRDTAGYFESELFSTKVERDNLYLIQTPQGFRKELLLKCFERAQKTYTDESTMVFDLLGIRAKVVKGSFENFKITYPEDLIFFKKILGGKMELRVGLGYDSHRLEQGKTLILGGVVVSEEIGAVAHSDGDCLVHSIIDAFLGAVGDRDIGYHFPDSDPKFAGVSSLKLLGEILEKWGNRVEIINIDSYVKLEKPKIQDLIPKMRENISRVLGIAPERMNIKAKTGEKIGPVGESRLIECESIILLKFKS</sequence>
<proteinExistence type="inferred from homology"/>
<name>A0A7C2K504_UNCW3</name>
<comment type="subunit">
    <text evidence="8">Homotrimer.</text>
</comment>
<dbReference type="InterPro" id="IPR003526">
    <property type="entry name" value="MECDP_synthase"/>
</dbReference>
<protein>
    <recommendedName>
        <fullName evidence="8">2-C-methyl-D-erythritol 2,4-cyclodiphosphate synthase</fullName>
        <shortName evidence="8">MECDP-synthase</shortName>
        <shortName evidence="8">MECPP-synthase</shortName>
        <shortName evidence="8">MECPS</shortName>
        <ecNumber evidence="8">4.6.1.12</ecNumber>
    </recommendedName>
</protein>
<evidence type="ECO:0000256" key="1">
    <source>
        <dbReference type="ARBA" id="ARBA00001282"/>
    </source>
</evidence>
<gene>
    <name evidence="10" type="primary">ispD</name>
    <name evidence="8" type="synonym">ispF</name>
    <name evidence="10" type="ORF">ENQ77_09205</name>
    <name evidence="11" type="ORF">ENU66_04445</name>
</gene>
<dbReference type="SUPFAM" id="SSF69765">
    <property type="entry name" value="IpsF-like"/>
    <property type="match status" value="1"/>
</dbReference>
<dbReference type="InterPro" id="IPR001228">
    <property type="entry name" value="IspD"/>
</dbReference>
<organism evidence="10">
    <name type="scientific">candidate division WOR-3 bacterium</name>
    <dbReference type="NCBI Taxonomy" id="2052148"/>
    <lineage>
        <taxon>Bacteria</taxon>
        <taxon>Bacteria division WOR-3</taxon>
    </lineage>
</organism>
<evidence type="ECO:0000256" key="4">
    <source>
        <dbReference type="ARBA" id="ARBA00022679"/>
    </source>
</evidence>
<evidence type="ECO:0000256" key="3">
    <source>
        <dbReference type="ARBA" id="ARBA00009789"/>
    </source>
</evidence>
<comment type="function">
    <text evidence="8">Involved in the biosynthesis of isopentenyl diphosphate (IPP) and dimethylallyl diphosphate (DMAPP), two major building blocks of isoprenoid compounds. Catalyzes the conversion of 4-diphosphocytidyl-2-C-methyl-D-erythritol 2-phosphate (CDP-ME2P) to 2-C-methyl-D-erythritol 2,4-cyclodiphosphate (ME-CPP) with a corresponding release of cytidine 5-monophosphate (CMP).</text>
</comment>
<dbReference type="Pfam" id="PF01128">
    <property type="entry name" value="IspD"/>
    <property type="match status" value="1"/>
</dbReference>
<dbReference type="Gene3D" id="3.90.550.10">
    <property type="entry name" value="Spore Coat Polysaccharide Biosynthesis Protein SpsA, Chain A"/>
    <property type="match status" value="1"/>
</dbReference>
<keyword evidence="5 10" id="KW-0548">Nucleotidyltransferase</keyword>
<evidence type="ECO:0000256" key="5">
    <source>
        <dbReference type="ARBA" id="ARBA00022695"/>
    </source>
</evidence>
<feature type="binding site" evidence="8">
    <location>
        <position position="231"/>
    </location>
    <ligand>
        <name>a divalent metal cation</name>
        <dbReference type="ChEBI" id="CHEBI:60240"/>
    </ligand>
</feature>
<feature type="binding site" evidence="8">
    <location>
        <begin position="255"/>
        <end position="256"/>
    </location>
    <ligand>
        <name>4-CDP-2-C-methyl-D-erythritol 2-phosphate</name>
        <dbReference type="ChEBI" id="CHEBI:57919"/>
    </ligand>
</feature>